<evidence type="ECO:0000313" key="2">
    <source>
        <dbReference type="Proteomes" id="UP000708298"/>
    </source>
</evidence>
<reference evidence="1" key="2">
    <citation type="submission" date="2021-01" db="EMBL/GenBank/DDBJ databases">
        <authorList>
            <person name="Mieszkin S."/>
            <person name="Pouder E."/>
            <person name="Alain K."/>
        </authorList>
    </citation>
    <scope>NUCLEOTIDE SEQUENCE</scope>
    <source>
        <strain evidence="1">HW T2.11</strain>
    </source>
</reference>
<accession>A0A964DYC2</accession>
<name>A0A964DYC2_9PROT</name>
<proteinExistence type="predicted"/>
<keyword evidence="2" id="KW-1185">Reference proteome</keyword>
<comment type="caution">
    <text evidence="1">The sequence shown here is derived from an EMBL/GenBank/DDBJ whole genome shotgun (WGS) entry which is preliminary data.</text>
</comment>
<organism evidence="1 2">
    <name type="scientific">Acidisoma silvae</name>
    <dbReference type="NCBI Taxonomy" id="2802396"/>
    <lineage>
        <taxon>Bacteria</taxon>
        <taxon>Pseudomonadati</taxon>
        <taxon>Pseudomonadota</taxon>
        <taxon>Alphaproteobacteria</taxon>
        <taxon>Acetobacterales</taxon>
        <taxon>Acidocellaceae</taxon>
        <taxon>Acidisoma</taxon>
    </lineage>
</organism>
<protein>
    <submittedName>
        <fullName evidence="1">Uncharacterized protein</fullName>
    </submittedName>
</protein>
<dbReference type="Proteomes" id="UP000708298">
    <property type="component" value="Unassembled WGS sequence"/>
</dbReference>
<dbReference type="RefSeq" id="WP_227320889.1">
    <property type="nucleotide sequence ID" value="NZ_JAESVB010000003.1"/>
</dbReference>
<evidence type="ECO:0000313" key="1">
    <source>
        <dbReference type="EMBL" id="MCB8875220.1"/>
    </source>
</evidence>
<dbReference type="EMBL" id="JAESVB010000003">
    <property type="protein sequence ID" value="MCB8875220.1"/>
    <property type="molecule type" value="Genomic_DNA"/>
</dbReference>
<dbReference type="AlphaFoldDB" id="A0A964DYC2"/>
<gene>
    <name evidence="1" type="ORF">ASILVAE211_08520</name>
</gene>
<reference evidence="1" key="1">
    <citation type="journal article" date="2021" name="Microorganisms">
        <title>Acidisoma silvae sp. nov. and Acidisomacellulosilytica sp. nov., Two Acidophilic Bacteria Isolated from Decaying Wood, Hydrolyzing Cellulose and Producing Poly-3-hydroxybutyrate.</title>
        <authorList>
            <person name="Mieszkin S."/>
            <person name="Pouder E."/>
            <person name="Uroz S."/>
            <person name="Simon-Colin C."/>
            <person name="Alain K."/>
        </authorList>
    </citation>
    <scope>NUCLEOTIDE SEQUENCE</scope>
    <source>
        <strain evidence="1">HW T2.11</strain>
    </source>
</reference>
<sequence>MMSCALLAGQTALPTGLCHHLAKAILTSGDQIDLSRLTVANPVVPLLAQLPPADTSPMAPGTALKTDAAWQAHLDRGVANYRQIFNGHGHAYALPAVPNVLWPGGNPFGPTTAE</sequence>